<dbReference type="Gene3D" id="2.40.170.20">
    <property type="entry name" value="TonB-dependent receptor, beta-barrel domain"/>
    <property type="match status" value="1"/>
</dbReference>
<dbReference type="RefSeq" id="WP_194449527.1">
    <property type="nucleotide sequence ID" value="NZ_CP063849.1"/>
</dbReference>
<evidence type="ECO:0000259" key="8">
    <source>
        <dbReference type="Pfam" id="PF25183"/>
    </source>
</evidence>
<evidence type="ECO:0000256" key="4">
    <source>
        <dbReference type="ARBA" id="ARBA00022692"/>
    </source>
</evidence>
<dbReference type="Gene3D" id="2.60.40.1120">
    <property type="entry name" value="Carboxypeptidase-like, regulatory domain"/>
    <property type="match status" value="1"/>
</dbReference>
<proteinExistence type="predicted"/>
<keyword evidence="2" id="KW-0813">Transport</keyword>
<dbReference type="GO" id="GO:0044718">
    <property type="term" value="P:siderophore transmembrane transport"/>
    <property type="evidence" value="ECO:0007669"/>
    <property type="project" value="TreeGrafter"/>
</dbReference>
<evidence type="ECO:0000256" key="6">
    <source>
        <dbReference type="ARBA" id="ARBA00023237"/>
    </source>
</evidence>
<feature type="domain" description="TonB-dependent transporter Oar-like beta-barrel" evidence="8">
    <location>
        <begin position="243"/>
        <end position="1143"/>
    </location>
</feature>
<dbReference type="InterPro" id="IPR039426">
    <property type="entry name" value="TonB-dep_rcpt-like"/>
</dbReference>
<dbReference type="InterPro" id="IPR036942">
    <property type="entry name" value="Beta-barrel_TonB_sf"/>
</dbReference>
<dbReference type="SUPFAM" id="SSF49464">
    <property type="entry name" value="Carboxypeptidase regulatory domain-like"/>
    <property type="match status" value="1"/>
</dbReference>
<evidence type="ECO:0000313" key="10">
    <source>
        <dbReference type="Proteomes" id="UP000593892"/>
    </source>
</evidence>
<keyword evidence="9" id="KW-0675">Receptor</keyword>
<feature type="chain" id="PRO_5032501507" evidence="7">
    <location>
        <begin position="24"/>
        <end position="1150"/>
    </location>
</feature>
<evidence type="ECO:0000256" key="3">
    <source>
        <dbReference type="ARBA" id="ARBA00022452"/>
    </source>
</evidence>
<dbReference type="InterPro" id="IPR008969">
    <property type="entry name" value="CarboxyPept-like_regulatory"/>
</dbReference>
<evidence type="ECO:0000256" key="5">
    <source>
        <dbReference type="ARBA" id="ARBA00023136"/>
    </source>
</evidence>
<evidence type="ECO:0000313" key="9">
    <source>
        <dbReference type="EMBL" id="QOY87860.1"/>
    </source>
</evidence>
<keyword evidence="6" id="KW-0998">Cell outer membrane</keyword>
<accession>A0A7S7NQB9</accession>
<keyword evidence="4" id="KW-0812">Transmembrane</keyword>
<keyword evidence="5" id="KW-0472">Membrane</keyword>
<dbReference type="GO" id="GO:0015344">
    <property type="term" value="F:siderophore uptake transmembrane transporter activity"/>
    <property type="evidence" value="ECO:0007669"/>
    <property type="project" value="TreeGrafter"/>
</dbReference>
<protein>
    <submittedName>
        <fullName evidence="9">TonB-dependent receptor</fullName>
    </submittedName>
</protein>
<dbReference type="GO" id="GO:0009279">
    <property type="term" value="C:cell outer membrane"/>
    <property type="evidence" value="ECO:0007669"/>
    <property type="project" value="UniProtKB-SubCell"/>
</dbReference>
<name>A0A7S7NQB9_PALFE</name>
<dbReference type="KEGG" id="pfer:IRI77_34845"/>
<dbReference type="SUPFAM" id="SSF56935">
    <property type="entry name" value="Porins"/>
    <property type="match status" value="1"/>
</dbReference>
<comment type="subcellular location">
    <subcellularLocation>
        <location evidence="1">Cell outer membrane</location>
        <topology evidence="1">Multi-pass membrane protein</topology>
    </subcellularLocation>
</comment>
<dbReference type="Pfam" id="PF13620">
    <property type="entry name" value="CarboxypepD_reg"/>
    <property type="match status" value="1"/>
</dbReference>
<evidence type="ECO:0000256" key="1">
    <source>
        <dbReference type="ARBA" id="ARBA00004571"/>
    </source>
</evidence>
<keyword evidence="7" id="KW-0732">Signal</keyword>
<dbReference type="PANTHER" id="PTHR30069">
    <property type="entry name" value="TONB-DEPENDENT OUTER MEMBRANE RECEPTOR"/>
    <property type="match status" value="1"/>
</dbReference>
<dbReference type="Proteomes" id="UP000593892">
    <property type="component" value="Chromosome"/>
</dbReference>
<reference evidence="9 10" key="1">
    <citation type="submission" date="2020-10" db="EMBL/GenBank/DDBJ databases">
        <title>Complete genome sequence of Paludibaculum fermentans P105T, a facultatively anaerobic acidobacterium capable of dissimilatory Fe(III) reduction.</title>
        <authorList>
            <person name="Dedysh S.N."/>
            <person name="Beletsky A.V."/>
            <person name="Kulichevskaya I.S."/>
            <person name="Mardanov A.V."/>
            <person name="Ravin N.V."/>
        </authorList>
    </citation>
    <scope>NUCLEOTIDE SEQUENCE [LARGE SCALE GENOMIC DNA]</scope>
    <source>
        <strain evidence="9 10">P105</strain>
    </source>
</reference>
<gene>
    <name evidence="9" type="ORF">IRI77_34845</name>
</gene>
<feature type="signal peptide" evidence="7">
    <location>
        <begin position="1"/>
        <end position="23"/>
    </location>
</feature>
<dbReference type="EMBL" id="CP063849">
    <property type="protein sequence ID" value="QOY87860.1"/>
    <property type="molecule type" value="Genomic_DNA"/>
</dbReference>
<organism evidence="9 10">
    <name type="scientific">Paludibaculum fermentans</name>
    <dbReference type="NCBI Taxonomy" id="1473598"/>
    <lineage>
        <taxon>Bacteria</taxon>
        <taxon>Pseudomonadati</taxon>
        <taxon>Acidobacteriota</taxon>
        <taxon>Terriglobia</taxon>
        <taxon>Bryobacterales</taxon>
        <taxon>Bryobacteraceae</taxon>
        <taxon>Paludibaculum</taxon>
    </lineage>
</organism>
<dbReference type="Pfam" id="PF25183">
    <property type="entry name" value="OMP_b-brl_4"/>
    <property type="match status" value="1"/>
</dbReference>
<sequence>MFQRSTCARLSLACALFAATLSAQSFTAAVRGTVTDASGAAIPAARIVLTESERNVPHSAVADDSGRFQLTALPPGLYNVNVEAKGFRKYVQTALTLAVQQQATLDIQLQVGDISTAVEVTSSAALLNTTISNLGQVIENKYILSLPNIGRNAMGLTYMTPGVVGSGGRANSDSNTNFVANGSRNSTSDVLLDGVTVVTVEQNSGITDLKFSPSVDAVQEFKMQTSFFSAEYGQTGGAVVNMVTKSGTNEYHGTGYYFLRHSDLNSNNWFSNRSGRDRPFYRRDQLGGVLGGPVVRNKTFFFASYEYTKSKSPTDQTATWPTLLQRDGNFSQTFNSSGQLMTIHNPFDTFTNAAGNIERRPFAGNIVPKSMMDPIALKALEYFPKPNQPGAPFTETNNWYEQGINLSSGHQTNLKGDHNFSDKSRITGRYSYNRGTGNPANLFGDGNPAFTFNDGPNMGTTHAMVAEFTRAQSPTFLWSARYGLTYSTYFRNPMVPNFDLTSLGFPKYMKDNATLLVFPTIGPEGYQDIGTEGWVVMDRQEGVHHYSASANKFIGGHSIKFGGEYRKNFLDYAQPGYPSGQYSFARGITCKDRFSCPGDEGNGLATMLTGWWTSNQFHIDPKAYTRSAYWGFFIQDDWKLTRKLTVNLGLRYDFDVPRWETTNRQSYWDLDAQSPVQAPGYNTRGVFRFNDDNKRSPFNSDMNNWQPRIGLAYALNNRTSIRTGYGLFYQLSRATVFGHTGAGFNVNSTSNSSLDSNATLYAKLNNPYPDGMLLPPGRSLGDNTFIGLGAGTILGSNSRNPEYHSWNFSIQREVGWQSVFEMNYTGSRGTHLFLPVTTLSPLAPQYWSLGRNTLTSAVTNPFYGQITDPRATNLKNPTIQMYRLLRPMPQFDGTSVGTAEPPRADSNYHALQLKWEKRYSSGLTMLVHYTWSKMIDDASYGSGNYGWLGGNSSLQNIWDLRSERSLSSHDISHRAVITGAYEMPFGKGRRWGANMNRAWQLLAGGWNVSGLATLSAGMPLQVTQSGGNIWDGTQRPNLVGDPSTPGSIQSRTNGWFNPAAFTKPDIDVPGSAPRTLSYRGPGMKMFDAALLKSFLVTERQRFEFRLEAQNAFNHPVFGDPNGSFGSTSFGQITGTKVGNRNVQLGFKYYF</sequence>
<evidence type="ECO:0000256" key="2">
    <source>
        <dbReference type="ARBA" id="ARBA00022448"/>
    </source>
</evidence>
<dbReference type="PANTHER" id="PTHR30069:SF46">
    <property type="entry name" value="OAR PROTEIN"/>
    <property type="match status" value="1"/>
</dbReference>
<dbReference type="AlphaFoldDB" id="A0A7S7NQB9"/>
<keyword evidence="10" id="KW-1185">Reference proteome</keyword>
<dbReference type="InterPro" id="IPR057601">
    <property type="entry name" value="Oar-like_b-barrel"/>
</dbReference>
<evidence type="ECO:0000256" key="7">
    <source>
        <dbReference type="SAM" id="SignalP"/>
    </source>
</evidence>
<keyword evidence="3" id="KW-1134">Transmembrane beta strand</keyword>